<dbReference type="STRING" id="650164.K5VXB6"/>
<dbReference type="KEGG" id="pco:PHACADRAFT_263292"/>
<reference evidence="2 3" key="1">
    <citation type="journal article" date="2012" name="BMC Genomics">
        <title>Comparative genomics of the white-rot fungi, Phanerochaete carnosa and P. chrysosporium, to elucidate the genetic basis of the distinct wood types they colonize.</title>
        <authorList>
            <person name="Suzuki H."/>
            <person name="MacDonald J."/>
            <person name="Syed K."/>
            <person name="Salamov A."/>
            <person name="Hori C."/>
            <person name="Aerts A."/>
            <person name="Henrissat B."/>
            <person name="Wiebenga A."/>
            <person name="vanKuyk P.A."/>
            <person name="Barry K."/>
            <person name="Lindquist E."/>
            <person name="LaButti K."/>
            <person name="Lapidus A."/>
            <person name="Lucas S."/>
            <person name="Coutinho P."/>
            <person name="Gong Y."/>
            <person name="Samejima M."/>
            <person name="Mahadevan R."/>
            <person name="Abou-Zaid M."/>
            <person name="de Vries R.P."/>
            <person name="Igarashi K."/>
            <person name="Yadav J.S."/>
            <person name="Grigoriev I.V."/>
            <person name="Master E.R."/>
        </authorList>
    </citation>
    <scope>NUCLEOTIDE SEQUENCE [LARGE SCALE GENOMIC DNA]</scope>
    <source>
        <strain evidence="2 3">HHB-10118-sp</strain>
    </source>
</reference>
<feature type="transmembrane region" description="Helical" evidence="1">
    <location>
        <begin position="119"/>
        <end position="137"/>
    </location>
</feature>
<dbReference type="OrthoDB" id="72269at2759"/>
<evidence type="ECO:0000313" key="2">
    <source>
        <dbReference type="EMBL" id="EKM51249.1"/>
    </source>
</evidence>
<dbReference type="Proteomes" id="UP000008370">
    <property type="component" value="Unassembled WGS sequence"/>
</dbReference>
<keyword evidence="1" id="KW-1133">Transmembrane helix</keyword>
<dbReference type="AlphaFoldDB" id="K5VXB6"/>
<keyword evidence="3" id="KW-1185">Reference proteome</keyword>
<feature type="transmembrane region" description="Helical" evidence="1">
    <location>
        <begin position="40"/>
        <end position="59"/>
    </location>
</feature>
<organism evidence="2 3">
    <name type="scientific">Phanerochaete carnosa (strain HHB-10118-sp)</name>
    <name type="common">White-rot fungus</name>
    <name type="synonym">Peniophora carnosa</name>
    <dbReference type="NCBI Taxonomy" id="650164"/>
    <lineage>
        <taxon>Eukaryota</taxon>
        <taxon>Fungi</taxon>
        <taxon>Dikarya</taxon>
        <taxon>Basidiomycota</taxon>
        <taxon>Agaricomycotina</taxon>
        <taxon>Agaricomycetes</taxon>
        <taxon>Polyporales</taxon>
        <taxon>Phanerochaetaceae</taxon>
        <taxon>Phanerochaete</taxon>
    </lineage>
</organism>
<proteinExistence type="predicted"/>
<dbReference type="EMBL" id="JH930477">
    <property type="protein sequence ID" value="EKM51249.1"/>
    <property type="molecule type" value="Genomic_DNA"/>
</dbReference>
<keyword evidence="1" id="KW-0472">Membrane</keyword>
<evidence type="ECO:0000313" key="3">
    <source>
        <dbReference type="Proteomes" id="UP000008370"/>
    </source>
</evidence>
<gene>
    <name evidence="2" type="ORF">PHACADRAFT_263292</name>
</gene>
<feature type="transmembrane region" description="Helical" evidence="1">
    <location>
        <begin position="183"/>
        <end position="199"/>
    </location>
</feature>
<sequence>MLAQLITAGVVLPLYFALHICEVPPVPGTRKMYSATRVRMLFPAIALGFLLPSAFLFLFSAGDAASLDRKQIIAAAWQPFPVYVAAVYRLLCGSTSYMPTEASEDTSTQLRTFPHLRNVYMSSGLLSMLAHWAILVPSLLTTDAAYSFVHVFVPYPLHSYLGVTPSTLPSYRLSIRLLFQNDWLTTMVAAFIFFGYIRLDTQKLGNWMLHVAKWTVLGGPGAAMAWAAVDREEHINSVRLNRQFSVRYL</sequence>
<feature type="transmembrane region" description="Helical" evidence="1">
    <location>
        <begin position="80"/>
        <end position="99"/>
    </location>
</feature>
<dbReference type="RefSeq" id="XP_007400400.1">
    <property type="nucleotide sequence ID" value="XM_007400338.1"/>
</dbReference>
<keyword evidence="1" id="KW-0812">Transmembrane</keyword>
<evidence type="ECO:0000256" key="1">
    <source>
        <dbReference type="SAM" id="Phobius"/>
    </source>
</evidence>
<dbReference type="InParanoid" id="K5VXB6"/>
<accession>K5VXB6</accession>
<dbReference type="HOGENOM" id="CLU_038717_3_1_1"/>
<protein>
    <submittedName>
        <fullName evidence="2">Uncharacterized protein</fullName>
    </submittedName>
</protein>
<dbReference type="GeneID" id="18918520"/>
<name>K5VXB6_PHACS</name>